<keyword evidence="3" id="KW-0862">Zinc</keyword>
<protein>
    <recommendedName>
        <fullName evidence="5">MYND-type domain-containing protein</fullName>
    </recommendedName>
</protein>
<keyword evidence="7" id="KW-1185">Reference proteome</keyword>
<comment type="caution">
    <text evidence="6">The sequence shown here is derived from an EMBL/GenBank/DDBJ whole genome shotgun (WGS) entry which is preliminary data.</text>
</comment>
<sequence>MLSRPDSRLMCCSRCTTAWYCSKDCQKAHYKDKHKDVCLAVAGYQQSVEREAIPIRQTRIYMDDKQYIVENLFETRVGLFGQLDATANYMDARIGLIEMYLKAAFRVEIKNVWEKVLFHALEMQKLDANLPCFSFLEPTLFVLLILHRDDDACDYIHYWMKEKVNKEGDTNKHMLRCSQSKEGDWMYPHEKDCRYHDFIQKYPKLSDENDVPLAFLLAALIVKLRLVATYDATRRSIDSGSHTTTGGKSIQEVQMEVREKLIDEKLMNIESQREQVDQIITLIQRINPTLLPATLNPDLLFAIVKGTRARGEPTEAKSLILYSIRCLARIPGAREKLEQRFGRNPSYPV</sequence>
<dbReference type="AlphaFoldDB" id="A0A1Z5JMM3"/>
<accession>A0A1Z5JMM3</accession>
<dbReference type="Gene3D" id="6.10.140.2220">
    <property type="match status" value="1"/>
</dbReference>
<evidence type="ECO:0000256" key="4">
    <source>
        <dbReference type="PROSITE-ProRule" id="PRU00134"/>
    </source>
</evidence>
<dbReference type="GO" id="GO:0008270">
    <property type="term" value="F:zinc ion binding"/>
    <property type="evidence" value="ECO:0007669"/>
    <property type="project" value="UniProtKB-KW"/>
</dbReference>
<keyword evidence="1" id="KW-0479">Metal-binding</keyword>
<dbReference type="PROSITE" id="PS50865">
    <property type="entry name" value="ZF_MYND_2"/>
    <property type="match status" value="1"/>
</dbReference>
<proteinExistence type="predicted"/>
<dbReference type="Proteomes" id="UP000198406">
    <property type="component" value="Unassembled WGS sequence"/>
</dbReference>
<evidence type="ECO:0000313" key="7">
    <source>
        <dbReference type="Proteomes" id="UP000198406"/>
    </source>
</evidence>
<feature type="domain" description="MYND-type" evidence="5">
    <location>
        <begin position="12"/>
        <end position="38"/>
    </location>
</feature>
<evidence type="ECO:0000313" key="6">
    <source>
        <dbReference type="EMBL" id="GAX15112.1"/>
    </source>
</evidence>
<dbReference type="InterPro" id="IPR002893">
    <property type="entry name" value="Znf_MYND"/>
</dbReference>
<keyword evidence="2 4" id="KW-0863">Zinc-finger</keyword>
<organism evidence="6 7">
    <name type="scientific">Fistulifera solaris</name>
    <name type="common">Oleaginous diatom</name>
    <dbReference type="NCBI Taxonomy" id="1519565"/>
    <lineage>
        <taxon>Eukaryota</taxon>
        <taxon>Sar</taxon>
        <taxon>Stramenopiles</taxon>
        <taxon>Ochrophyta</taxon>
        <taxon>Bacillariophyta</taxon>
        <taxon>Bacillariophyceae</taxon>
        <taxon>Bacillariophycidae</taxon>
        <taxon>Naviculales</taxon>
        <taxon>Naviculaceae</taxon>
        <taxon>Fistulifera</taxon>
    </lineage>
</organism>
<evidence type="ECO:0000256" key="2">
    <source>
        <dbReference type="ARBA" id="ARBA00022771"/>
    </source>
</evidence>
<evidence type="ECO:0000256" key="1">
    <source>
        <dbReference type="ARBA" id="ARBA00022723"/>
    </source>
</evidence>
<dbReference type="OrthoDB" id="5952526at2759"/>
<dbReference type="SUPFAM" id="SSF144232">
    <property type="entry name" value="HIT/MYND zinc finger-like"/>
    <property type="match status" value="1"/>
</dbReference>
<evidence type="ECO:0000259" key="5">
    <source>
        <dbReference type="PROSITE" id="PS50865"/>
    </source>
</evidence>
<reference evidence="6 7" key="1">
    <citation type="journal article" date="2015" name="Plant Cell">
        <title>Oil accumulation by the oleaginous diatom Fistulifera solaris as revealed by the genome and transcriptome.</title>
        <authorList>
            <person name="Tanaka T."/>
            <person name="Maeda Y."/>
            <person name="Veluchamy A."/>
            <person name="Tanaka M."/>
            <person name="Abida H."/>
            <person name="Marechal E."/>
            <person name="Bowler C."/>
            <person name="Muto M."/>
            <person name="Sunaga Y."/>
            <person name="Tanaka M."/>
            <person name="Yoshino T."/>
            <person name="Taniguchi T."/>
            <person name="Fukuda Y."/>
            <person name="Nemoto M."/>
            <person name="Matsumoto M."/>
            <person name="Wong P.S."/>
            <person name="Aburatani S."/>
            <person name="Fujibuchi W."/>
        </authorList>
    </citation>
    <scope>NUCLEOTIDE SEQUENCE [LARGE SCALE GENOMIC DNA]</scope>
    <source>
        <strain evidence="6 7">JPCC DA0580</strain>
    </source>
</reference>
<name>A0A1Z5JMM3_FISSO</name>
<gene>
    <name evidence="6" type="ORF">FisN_12Lu377</name>
</gene>
<dbReference type="InParanoid" id="A0A1Z5JMM3"/>
<dbReference type="EMBL" id="BDSP01000087">
    <property type="protein sequence ID" value="GAX15112.1"/>
    <property type="molecule type" value="Genomic_DNA"/>
</dbReference>
<evidence type="ECO:0000256" key="3">
    <source>
        <dbReference type="ARBA" id="ARBA00022833"/>
    </source>
</evidence>
<dbReference type="Pfam" id="PF01753">
    <property type="entry name" value="zf-MYND"/>
    <property type="match status" value="1"/>
</dbReference>